<dbReference type="AlphaFoldDB" id="A0A4Y9ERC5"/>
<gene>
    <name evidence="1" type="ORF">EUV02_03955</name>
</gene>
<reference evidence="1 2" key="1">
    <citation type="submission" date="2019-02" db="EMBL/GenBank/DDBJ databases">
        <title>Polymorphobacter sp. isolated from the lake at the Tibet of China.</title>
        <authorList>
            <person name="Li A."/>
        </authorList>
    </citation>
    <scope>NUCLEOTIDE SEQUENCE [LARGE SCALE GENOMIC DNA]</scope>
    <source>
        <strain evidence="1 2">DJ1R-1</strain>
    </source>
</reference>
<accession>A0A4Y9ERC5</accession>
<evidence type="ECO:0000313" key="2">
    <source>
        <dbReference type="Proteomes" id="UP000297737"/>
    </source>
</evidence>
<organism evidence="1 2">
    <name type="scientific">Glacieibacterium arshaanense</name>
    <dbReference type="NCBI Taxonomy" id="2511025"/>
    <lineage>
        <taxon>Bacteria</taxon>
        <taxon>Pseudomonadati</taxon>
        <taxon>Pseudomonadota</taxon>
        <taxon>Alphaproteobacteria</taxon>
        <taxon>Sphingomonadales</taxon>
        <taxon>Sphingosinicellaceae</taxon>
        <taxon>Glacieibacterium</taxon>
    </lineage>
</organism>
<dbReference type="OrthoDB" id="8175892at2"/>
<dbReference type="RefSeq" id="WP_135244899.1">
    <property type="nucleotide sequence ID" value="NZ_SIHO01000001.1"/>
</dbReference>
<name>A0A4Y9ERC5_9SPHN</name>
<dbReference type="EMBL" id="SIHO01000001">
    <property type="protein sequence ID" value="TFU06175.1"/>
    <property type="molecule type" value="Genomic_DNA"/>
</dbReference>
<sequence>MATIPVRRLGSAGIVADMHPADIEEPAVFTAGVNVRFSNGRASRAPVARTVATLPISPGHVLTIPPGAAGYDEIVIVSHDFGSILHLNGLVYEDLTPPGQTGIDGLSTFTSTYLGGVSYINRDTHAPVGKAPGDGTYLSLPDWAPEWRCKSLRAYKDFLIALGVTKGGAYYPTMVKWSDLTGFGAPPASWDSTITTNSAGENIVNEMQHAIVDGASLRDSFILYCTSSVWTMNYIGGNLLFDFRKLYDECGVINTNCVVQVDGMHYVFDKNDIWIHDGATKTSIADQKVKNFIFDALDYSKANLCFVSHDAKLTEVRFMYPSVDRLVGFANPETGCNRAAVYNYGSKTWSFYDVPNVTSGTKAAIISGKTWEDAGDTSWDDLGGSWTSVSGDEASHMLLVSRMDTNQGLSADRLYGFDTLTGGRLPIPPEPEALRPAFLERTGLDLDALGKHLTQYVRLQAMWPQVYADDAKDIYWQFGANDLVGKEPQWSVEMPFDPDVDGKIDINEAGKYLGYRFGVRGISDFKLSGFDIEMTIRGRR</sequence>
<comment type="caution">
    <text evidence="1">The sequence shown here is derived from an EMBL/GenBank/DDBJ whole genome shotgun (WGS) entry which is preliminary data.</text>
</comment>
<keyword evidence="2" id="KW-1185">Reference proteome</keyword>
<dbReference type="Proteomes" id="UP000297737">
    <property type="component" value="Unassembled WGS sequence"/>
</dbReference>
<proteinExistence type="predicted"/>
<evidence type="ECO:0000313" key="1">
    <source>
        <dbReference type="EMBL" id="TFU06175.1"/>
    </source>
</evidence>
<protein>
    <submittedName>
        <fullName evidence="1">Uncharacterized protein</fullName>
    </submittedName>
</protein>